<reference evidence="1" key="1">
    <citation type="submission" date="2021-01" db="EMBL/GenBank/DDBJ databases">
        <authorList>
            <consortium name="Genoscope - CEA"/>
            <person name="William W."/>
        </authorList>
    </citation>
    <scope>NUCLEOTIDE SEQUENCE</scope>
</reference>
<dbReference type="OMA" id="NNRRMIH"/>
<organism evidence="1 2">
    <name type="scientific">Paramecium primaurelia</name>
    <dbReference type="NCBI Taxonomy" id="5886"/>
    <lineage>
        <taxon>Eukaryota</taxon>
        <taxon>Sar</taxon>
        <taxon>Alveolata</taxon>
        <taxon>Ciliophora</taxon>
        <taxon>Intramacronucleata</taxon>
        <taxon>Oligohymenophorea</taxon>
        <taxon>Peniculida</taxon>
        <taxon>Parameciidae</taxon>
        <taxon>Paramecium</taxon>
    </lineage>
</organism>
<comment type="caution">
    <text evidence="1">The sequence shown here is derived from an EMBL/GenBank/DDBJ whole genome shotgun (WGS) entry which is preliminary data.</text>
</comment>
<protein>
    <submittedName>
        <fullName evidence="1">Uncharacterized protein</fullName>
    </submittedName>
</protein>
<accession>A0A8S1KCF8</accession>
<name>A0A8S1KCF8_PARPR</name>
<proteinExistence type="predicted"/>
<dbReference type="Proteomes" id="UP000688137">
    <property type="component" value="Unassembled WGS sequence"/>
</dbReference>
<keyword evidence="2" id="KW-1185">Reference proteome</keyword>
<sequence>MYQRKRVKTILDYNKIEKELPTSDLTEQEKSIVSLAIRERKFNLRTRVKSVNSKAELCKNYREYEDKMKLSIAQIVDFEYKKSKQSVSTVKHKGQFTTIFSIPKPKYDPSIVYGSQNNRRVIHMKEILKKL</sequence>
<dbReference type="AlphaFoldDB" id="A0A8S1KCF8"/>
<dbReference type="EMBL" id="CAJJDM010000017">
    <property type="protein sequence ID" value="CAD8053480.1"/>
    <property type="molecule type" value="Genomic_DNA"/>
</dbReference>
<evidence type="ECO:0000313" key="1">
    <source>
        <dbReference type="EMBL" id="CAD8053480.1"/>
    </source>
</evidence>
<gene>
    <name evidence="1" type="ORF">PPRIM_AZ9-3.1.T0200351</name>
</gene>
<evidence type="ECO:0000313" key="2">
    <source>
        <dbReference type="Proteomes" id="UP000688137"/>
    </source>
</evidence>